<organism evidence="19 20">
    <name type="scientific">Siphonobacter aquaeclarae</name>
    <dbReference type="NCBI Taxonomy" id="563176"/>
    <lineage>
        <taxon>Bacteria</taxon>
        <taxon>Pseudomonadati</taxon>
        <taxon>Bacteroidota</taxon>
        <taxon>Cytophagia</taxon>
        <taxon>Cytophagales</taxon>
        <taxon>Cytophagaceae</taxon>
        <taxon>Siphonobacter</taxon>
    </lineage>
</organism>
<evidence type="ECO:0000256" key="17">
    <source>
        <dbReference type="SAM" id="SignalP"/>
    </source>
</evidence>
<evidence type="ECO:0000256" key="8">
    <source>
        <dbReference type="ARBA" id="ARBA00022679"/>
    </source>
</evidence>
<dbReference type="EMBL" id="FNGS01000001">
    <property type="protein sequence ID" value="SDL19006.1"/>
    <property type="molecule type" value="Genomic_DNA"/>
</dbReference>
<evidence type="ECO:0000256" key="7">
    <source>
        <dbReference type="ARBA" id="ARBA00022490"/>
    </source>
</evidence>
<evidence type="ECO:0000256" key="11">
    <source>
        <dbReference type="ARBA" id="ARBA00023004"/>
    </source>
</evidence>
<feature type="transmembrane region" description="Helical" evidence="16">
    <location>
        <begin position="316"/>
        <end position="338"/>
    </location>
</feature>
<dbReference type="SMART" id="SM00387">
    <property type="entry name" value="HATPase_c"/>
    <property type="match status" value="1"/>
</dbReference>
<keyword evidence="11" id="KW-0408">Iron</keyword>
<evidence type="ECO:0000259" key="18">
    <source>
        <dbReference type="PROSITE" id="PS50109"/>
    </source>
</evidence>
<dbReference type="InterPro" id="IPR003594">
    <property type="entry name" value="HATPase_dom"/>
</dbReference>
<dbReference type="PROSITE" id="PS50109">
    <property type="entry name" value="HIS_KIN"/>
    <property type="match status" value="1"/>
</dbReference>
<comment type="cofactor">
    <cofactor evidence="2">
        <name>[4Fe-4S] cluster</name>
        <dbReference type="ChEBI" id="CHEBI:49883"/>
    </cofactor>
</comment>
<keyword evidence="16" id="KW-1133">Transmembrane helix</keyword>
<dbReference type="GO" id="GO:0016020">
    <property type="term" value="C:membrane"/>
    <property type="evidence" value="ECO:0007669"/>
    <property type="project" value="InterPro"/>
</dbReference>
<evidence type="ECO:0000256" key="5">
    <source>
        <dbReference type="ARBA" id="ARBA00017322"/>
    </source>
</evidence>
<dbReference type="PRINTS" id="PR00344">
    <property type="entry name" value="BCTRLSENSOR"/>
</dbReference>
<dbReference type="Gene3D" id="1.25.40.10">
    <property type="entry name" value="Tetratricopeptide repeat domain"/>
    <property type="match status" value="1"/>
</dbReference>
<dbReference type="EC" id="2.7.13.3" evidence="4"/>
<dbReference type="Pfam" id="PF02518">
    <property type="entry name" value="HATPase_c"/>
    <property type="match status" value="1"/>
</dbReference>
<dbReference type="SUPFAM" id="SSF55874">
    <property type="entry name" value="ATPase domain of HSP90 chaperone/DNA topoisomerase II/histidine kinase"/>
    <property type="match status" value="1"/>
</dbReference>
<evidence type="ECO:0000256" key="10">
    <source>
        <dbReference type="ARBA" id="ARBA00022777"/>
    </source>
</evidence>
<dbReference type="Gene3D" id="3.30.565.10">
    <property type="entry name" value="Histidine kinase-like ATPase, C-terminal domain"/>
    <property type="match status" value="1"/>
</dbReference>
<feature type="domain" description="Histidine kinase" evidence="18">
    <location>
        <begin position="378"/>
        <end position="565"/>
    </location>
</feature>
<dbReference type="InterPro" id="IPR005467">
    <property type="entry name" value="His_kinase_dom"/>
</dbReference>
<evidence type="ECO:0000256" key="14">
    <source>
        <dbReference type="ARBA" id="ARBA00024827"/>
    </source>
</evidence>
<dbReference type="Proteomes" id="UP000198901">
    <property type="component" value="Unassembled WGS sequence"/>
</dbReference>
<keyword evidence="16" id="KW-0812">Transmembrane</keyword>
<gene>
    <name evidence="19" type="ORF">SAMN04488090_0296</name>
</gene>
<evidence type="ECO:0000256" key="2">
    <source>
        <dbReference type="ARBA" id="ARBA00001966"/>
    </source>
</evidence>
<dbReference type="SUPFAM" id="SSF48452">
    <property type="entry name" value="TPR-like"/>
    <property type="match status" value="1"/>
</dbReference>
<keyword evidence="20" id="KW-1185">Reference proteome</keyword>
<keyword evidence="13" id="KW-0411">Iron-sulfur</keyword>
<dbReference type="AlphaFoldDB" id="A0A1G9I1T3"/>
<keyword evidence="6" id="KW-0004">4Fe-4S</keyword>
<keyword evidence="10 19" id="KW-0418">Kinase</keyword>
<name>A0A1G9I1T3_9BACT</name>
<dbReference type="STRING" id="563176.SAMN04488090_0296"/>
<proteinExistence type="predicted"/>
<comment type="catalytic activity">
    <reaction evidence="1">
        <text>ATP + protein L-histidine = ADP + protein N-phospho-L-histidine.</text>
        <dbReference type="EC" id="2.7.13.3"/>
    </reaction>
</comment>
<dbReference type="InterPro" id="IPR004358">
    <property type="entry name" value="Sig_transdc_His_kin-like_C"/>
</dbReference>
<dbReference type="InterPro" id="IPR011712">
    <property type="entry name" value="Sig_transdc_His_kin_sub3_dim/P"/>
</dbReference>
<protein>
    <recommendedName>
        <fullName evidence="5">Oxygen sensor histidine kinase NreB</fullName>
        <ecNumber evidence="4">2.7.13.3</ecNumber>
    </recommendedName>
    <alternativeName>
        <fullName evidence="15">Nitrogen regulation protein B</fullName>
    </alternativeName>
</protein>
<dbReference type="Pfam" id="PF07730">
    <property type="entry name" value="HisKA_3"/>
    <property type="match status" value="1"/>
</dbReference>
<evidence type="ECO:0000256" key="13">
    <source>
        <dbReference type="ARBA" id="ARBA00023014"/>
    </source>
</evidence>
<dbReference type="GO" id="GO:0005737">
    <property type="term" value="C:cytoplasm"/>
    <property type="evidence" value="ECO:0007669"/>
    <property type="project" value="UniProtKB-SubCell"/>
</dbReference>
<keyword evidence="9" id="KW-0479">Metal-binding</keyword>
<dbReference type="RefSeq" id="WP_093196789.1">
    <property type="nucleotide sequence ID" value="NZ_FNGS01000001.1"/>
</dbReference>
<feature type="signal peptide" evidence="17">
    <location>
        <begin position="1"/>
        <end position="17"/>
    </location>
</feature>
<dbReference type="GO" id="GO:0046983">
    <property type="term" value="F:protein dimerization activity"/>
    <property type="evidence" value="ECO:0007669"/>
    <property type="project" value="InterPro"/>
</dbReference>
<feature type="chain" id="PRO_5011546513" description="Oxygen sensor histidine kinase NreB" evidence="17">
    <location>
        <begin position="18"/>
        <end position="576"/>
    </location>
</feature>
<dbReference type="GO" id="GO:0051539">
    <property type="term" value="F:4 iron, 4 sulfur cluster binding"/>
    <property type="evidence" value="ECO:0007669"/>
    <property type="project" value="UniProtKB-KW"/>
</dbReference>
<evidence type="ECO:0000256" key="12">
    <source>
        <dbReference type="ARBA" id="ARBA00023012"/>
    </source>
</evidence>
<evidence type="ECO:0000256" key="4">
    <source>
        <dbReference type="ARBA" id="ARBA00012438"/>
    </source>
</evidence>
<evidence type="ECO:0000313" key="20">
    <source>
        <dbReference type="Proteomes" id="UP000198901"/>
    </source>
</evidence>
<evidence type="ECO:0000256" key="16">
    <source>
        <dbReference type="SAM" id="Phobius"/>
    </source>
</evidence>
<dbReference type="OrthoDB" id="9760839at2"/>
<sequence length="576" mass="65573">MKRILWLLLLIGTAARALPPGIDSTNRQIRILLADKKFGDAARAYEHLGWLYQQQYGYNKYTVDAYFQCLKYFHLEGDSTDYYRLHHKLGDYYYLHDEFMQKHAVNYIRRAYLYFRRVGDLPRTIDCELALANIEQNSKPVPVSLITRLRKAERISARAGLAQSQAFALNLLSTTYLRFQRPDSARYFASASLAMSKKLGVNWLTGLNYFYLGITEQFRKNTAAALDYFRNSYRFATQENNISMMRQISRHTGESYADAGDFRNAYLSQLKALELATQFYQSEQTKSIRLQELDSQIKTLAVEKQLVAEQSQYQRFLNSMLVVGLILSVVGVGVLIYLRRQQKLIARQQAVIAQQQIHDLELKSLRAMIEGQESERSRIARDLHDGLGIQLSRIKLFVEAHQEQLPGGVREPLNQFLDEACTETRLISNDLRPYALSTFGLIPALEDLVQKLNLVNQTELVLEHYGEMPPLSEEASGMIFRVIQELLNNALKHAFARHITVQLLVNDETALISVDDDGRGGVPEEASGNGLANIRSRITYLGGQVMWQSEPGRGTSVMISLPMNRLVALNPSGRTA</sequence>
<keyword evidence="16" id="KW-0472">Membrane</keyword>
<dbReference type="GO" id="GO:0046872">
    <property type="term" value="F:metal ion binding"/>
    <property type="evidence" value="ECO:0007669"/>
    <property type="project" value="UniProtKB-KW"/>
</dbReference>
<dbReference type="Gene3D" id="1.20.5.1930">
    <property type="match status" value="1"/>
</dbReference>
<evidence type="ECO:0000256" key="6">
    <source>
        <dbReference type="ARBA" id="ARBA00022485"/>
    </source>
</evidence>
<evidence type="ECO:0000256" key="3">
    <source>
        <dbReference type="ARBA" id="ARBA00004496"/>
    </source>
</evidence>
<evidence type="ECO:0000256" key="15">
    <source>
        <dbReference type="ARBA" id="ARBA00030800"/>
    </source>
</evidence>
<dbReference type="InterPro" id="IPR050482">
    <property type="entry name" value="Sensor_HK_TwoCompSys"/>
</dbReference>
<keyword evidence="7" id="KW-0963">Cytoplasm</keyword>
<dbReference type="InterPro" id="IPR036890">
    <property type="entry name" value="HATPase_C_sf"/>
</dbReference>
<comment type="function">
    <text evidence="14">Member of the two-component regulatory system NreB/NreC involved in the control of dissimilatory nitrate/nitrite reduction in response to oxygen. NreB functions as a direct oxygen sensor histidine kinase which is autophosphorylated, in the absence of oxygen, probably at the conserved histidine residue, and transfers its phosphate group probably to a conserved aspartate residue of NreC. NreB/NreC activates the expression of the nitrate (narGHJI) and nitrite (nir) reductase operons, as well as the putative nitrate transporter gene narT.</text>
</comment>
<reference evidence="19 20" key="1">
    <citation type="submission" date="2016-10" db="EMBL/GenBank/DDBJ databases">
        <authorList>
            <person name="de Groot N.N."/>
        </authorList>
    </citation>
    <scope>NUCLEOTIDE SEQUENCE [LARGE SCALE GENOMIC DNA]</scope>
    <source>
        <strain evidence="19 20">DSM 21668</strain>
    </source>
</reference>
<dbReference type="PANTHER" id="PTHR24421">
    <property type="entry name" value="NITRATE/NITRITE SENSOR PROTEIN NARX-RELATED"/>
    <property type="match status" value="1"/>
</dbReference>
<keyword evidence="8" id="KW-0808">Transferase</keyword>
<dbReference type="GO" id="GO:0000155">
    <property type="term" value="F:phosphorelay sensor kinase activity"/>
    <property type="evidence" value="ECO:0007669"/>
    <property type="project" value="InterPro"/>
</dbReference>
<keyword evidence="17" id="KW-0732">Signal</keyword>
<accession>A0A1G9I1T3</accession>
<evidence type="ECO:0000256" key="1">
    <source>
        <dbReference type="ARBA" id="ARBA00000085"/>
    </source>
</evidence>
<evidence type="ECO:0000256" key="9">
    <source>
        <dbReference type="ARBA" id="ARBA00022723"/>
    </source>
</evidence>
<comment type="subcellular location">
    <subcellularLocation>
        <location evidence="3">Cytoplasm</location>
    </subcellularLocation>
</comment>
<dbReference type="CDD" id="cd16917">
    <property type="entry name" value="HATPase_UhpB-NarQ-NarX-like"/>
    <property type="match status" value="1"/>
</dbReference>
<evidence type="ECO:0000313" key="19">
    <source>
        <dbReference type="EMBL" id="SDL19006.1"/>
    </source>
</evidence>
<dbReference type="InterPro" id="IPR011990">
    <property type="entry name" value="TPR-like_helical_dom_sf"/>
</dbReference>
<keyword evidence="12" id="KW-0902">Two-component regulatory system</keyword>